<sequence>MARAGHIAIERHYESFGSISTVSKRWNQFVDYVKDRGIRRMEHIEIKHIRGYGQTLVDKGYSPASQQNYISAVNIVLEEARGDKEVRLSPTEVAESRILIATQNLSTPKHEHEHVIEVLDNRVAALLELQRSFGLRFEESAKLDAKTALEQAEQNNTITIEYGTKGGQKREIGISHDYQIEVLANAAEIQQDDRSMIPGEQTYIEFKLEAYNEIRNLEINFHGERHAYAQKRYLEITNHIAPIEDQDREEHWIPHLAKQLGMEERQARELDSAARLQISKELGHHREDVVSAYLGGKG</sequence>
<evidence type="ECO:0000256" key="2">
    <source>
        <dbReference type="ARBA" id="ARBA00023125"/>
    </source>
</evidence>
<evidence type="ECO:0000256" key="3">
    <source>
        <dbReference type="ARBA" id="ARBA00023172"/>
    </source>
</evidence>
<evidence type="ECO:0000313" key="6">
    <source>
        <dbReference type="EMBL" id="ABB41429.1"/>
    </source>
</evidence>
<keyword evidence="1" id="KW-0229">DNA integration</keyword>
<dbReference type="PROSITE" id="PS51900">
    <property type="entry name" value="CB"/>
    <property type="match status" value="1"/>
</dbReference>
<evidence type="ECO:0000259" key="5">
    <source>
        <dbReference type="PROSITE" id="PS51900"/>
    </source>
</evidence>
<dbReference type="AlphaFoldDB" id="Q31HE4"/>
<dbReference type="Gene3D" id="1.10.443.10">
    <property type="entry name" value="Intergrase catalytic core"/>
    <property type="match status" value="1"/>
</dbReference>
<dbReference type="InterPro" id="IPR024456">
    <property type="entry name" value="Integrase_catalytic_putative"/>
</dbReference>
<name>Q31HE4_HYDCU</name>
<dbReference type="GO" id="GO:0003677">
    <property type="term" value="F:DNA binding"/>
    <property type="evidence" value="ECO:0007669"/>
    <property type="project" value="UniProtKB-UniRule"/>
</dbReference>
<evidence type="ECO:0000256" key="1">
    <source>
        <dbReference type="ARBA" id="ARBA00022908"/>
    </source>
</evidence>
<gene>
    <name evidence="6" type="ordered locus">Tcr_0833</name>
</gene>
<dbReference type="GO" id="GO:0015074">
    <property type="term" value="P:DNA integration"/>
    <property type="evidence" value="ECO:0007669"/>
    <property type="project" value="UniProtKB-KW"/>
</dbReference>
<feature type="domain" description="Core-binding (CB)" evidence="5">
    <location>
        <begin position="3"/>
        <end position="81"/>
    </location>
</feature>
<dbReference type="Pfam" id="PF12835">
    <property type="entry name" value="Integrase_1"/>
    <property type="match status" value="1"/>
</dbReference>
<dbReference type="GO" id="GO:0006310">
    <property type="term" value="P:DNA recombination"/>
    <property type="evidence" value="ECO:0007669"/>
    <property type="project" value="UniProtKB-KW"/>
</dbReference>
<keyword evidence="2 4" id="KW-0238">DNA-binding</keyword>
<organism evidence="6">
    <name type="scientific">Hydrogenovibrio crunogenus (strain DSM 25203 / XCL-2)</name>
    <name type="common">Thiomicrospira crunogena</name>
    <dbReference type="NCBI Taxonomy" id="317025"/>
    <lineage>
        <taxon>Bacteria</taxon>
        <taxon>Pseudomonadati</taxon>
        <taxon>Pseudomonadota</taxon>
        <taxon>Gammaproteobacteria</taxon>
        <taxon>Thiotrichales</taxon>
        <taxon>Piscirickettsiaceae</taxon>
        <taxon>Hydrogenovibrio</taxon>
    </lineage>
</organism>
<dbReference type="EMBL" id="CP000109">
    <property type="protein sequence ID" value="ABB41429.1"/>
    <property type="molecule type" value="Genomic_DNA"/>
</dbReference>
<reference evidence="6" key="1">
    <citation type="submission" date="2006-07" db="EMBL/GenBank/DDBJ databases">
        <title>Complete sequence of Thiomicrospira crunogena XCL-2.</title>
        <authorList>
            <consortium name="US DOE Joint Genome Institute"/>
            <person name="Copeland A."/>
            <person name="Lucas S."/>
            <person name="Lapidus A."/>
            <person name="Barry K."/>
            <person name="Detter J.C."/>
            <person name="Glavina del Rio T."/>
            <person name="Hammon N."/>
            <person name="Israni S."/>
            <person name="Dalin E."/>
            <person name="Tice H."/>
            <person name="Pitluck S."/>
            <person name="Chain P."/>
            <person name="Malfatti S."/>
            <person name="Shin M."/>
            <person name="Vergez L."/>
            <person name="Schmutz J."/>
            <person name="Larimer F."/>
            <person name="Land M."/>
            <person name="Hauser L."/>
            <person name="Kyrpides N."/>
            <person name="Lykidis A."/>
            <person name="Scott K.M."/>
            <person name="Sievert S."/>
            <person name="Kerfeld C."/>
            <person name="Freyermuth S."/>
            <person name="Dobrinski K."/>
            <person name="Boller A."/>
            <person name="Fitzpatrick K."/>
            <person name="Thoma P."/>
            <person name="Moore J."/>
            <person name="Richardson P."/>
        </authorList>
    </citation>
    <scope>NUCLEOTIDE SEQUENCE</scope>
    <source>
        <strain evidence="6">XCL-2</strain>
    </source>
</reference>
<dbReference type="InterPro" id="IPR010998">
    <property type="entry name" value="Integrase_recombinase_N"/>
</dbReference>
<dbReference type="HOGENOM" id="CLU_043802_0_1_6"/>
<accession>Q31HE4</accession>
<dbReference type="Gene3D" id="1.10.150.130">
    <property type="match status" value="1"/>
</dbReference>
<protein>
    <submittedName>
        <fullName evidence="6">Tyrosine recombinase family protein</fullName>
    </submittedName>
</protein>
<dbReference type="STRING" id="317025.Tcr_0833"/>
<evidence type="ECO:0000256" key="4">
    <source>
        <dbReference type="PROSITE-ProRule" id="PRU01248"/>
    </source>
</evidence>
<dbReference type="SUPFAM" id="SSF56349">
    <property type="entry name" value="DNA breaking-rejoining enzymes"/>
    <property type="match status" value="1"/>
</dbReference>
<dbReference type="InterPro" id="IPR011010">
    <property type="entry name" value="DNA_brk_join_enz"/>
</dbReference>
<proteinExistence type="predicted"/>
<dbReference type="InterPro" id="IPR044068">
    <property type="entry name" value="CB"/>
</dbReference>
<keyword evidence="3" id="KW-0233">DNA recombination</keyword>
<dbReference type="KEGG" id="tcx:Tcr_0833"/>
<dbReference type="InterPro" id="IPR013762">
    <property type="entry name" value="Integrase-like_cat_sf"/>
</dbReference>
<dbReference type="eggNOG" id="COG4974">
    <property type="taxonomic scope" value="Bacteria"/>
</dbReference>